<evidence type="ECO:0000313" key="4">
    <source>
        <dbReference type="EMBL" id="CUK24596.1"/>
    </source>
</evidence>
<keyword evidence="2" id="KW-0597">Phosphoprotein</keyword>
<keyword evidence="5" id="KW-1185">Reference proteome</keyword>
<dbReference type="Proteomes" id="UP000051184">
    <property type="component" value="Unassembled WGS sequence"/>
</dbReference>
<dbReference type="PROSITE" id="PS50110">
    <property type="entry name" value="RESPONSE_REGULATORY"/>
    <property type="match status" value="1"/>
</dbReference>
<feature type="modified residue" description="4-aspartylphosphate" evidence="2">
    <location>
        <position position="69"/>
    </location>
</feature>
<dbReference type="STRING" id="1715691.TA5113_00444"/>
<name>A0A0P1ILT6_9RHOB</name>
<protein>
    <submittedName>
        <fullName evidence="4">Phosphoserine phosphatase RsbP</fullName>
        <ecNumber evidence="4">3.1.3.3</ecNumber>
    </submittedName>
</protein>
<dbReference type="SMART" id="SM00448">
    <property type="entry name" value="REC"/>
    <property type="match status" value="1"/>
</dbReference>
<proteinExistence type="predicted"/>
<evidence type="ECO:0000313" key="5">
    <source>
        <dbReference type="Proteomes" id="UP000051184"/>
    </source>
</evidence>
<evidence type="ECO:0000256" key="2">
    <source>
        <dbReference type="PROSITE-ProRule" id="PRU00169"/>
    </source>
</evidence>
<keyword evidence="1 4" id="KW-0378">Hydrolase</keyword>
<sequence length="420" mass="46211">MISAQPIVVDSVPASRALQRVLLVDESRLQRRILSASLNRDGFEVLEAGSAQEALDICQRDMPDLVLSDWVLSDMEGPEFCRNFRDLPSPHYCYFVFLTAKSEKDSVVKALEQGADDFLLKPVDAHELRARMSAAARILKMQREITDTLSELQTVHELVNKDLLAAKRFQESLVKERVVEFPKGRVSMLLESSGHVGGDLVGHYRIDRDRIGLFAIDVSGHGISSALMTARLAGYLSATSREQNIALIPANGEGYDALPPHQVVEQLNSLFLDEIETEHYFTMVLAEVDLESGKVRLAQAGHPHPLVQRSCGAIEKHGAGGLPVGLVPGADYAEFELTLGPGDRLIVLSDGPIECPDAEGNMLDDDGLNLLLTELAQDQGEDFLEGFLWRLQEFAGGRPIPDDVSGILLEFHDLRNAPSR</sequence>
<dbReference type="GO" id="GO:0000160">
    <property type="term" value="P:phosphorelay signal transduction system"/>
    <property type="evidence" value="ECO:0007669"/>
    <property type="project" value="InterPro"/>
</dbReference>
<dbReference type="EMBL" id="CYUE01000002">
    <property type="protein sequence ID" value="CUK24596.1"/>
    <property type="molecule type" value="Genomic_DNA"/>
</dbReference>
<evidence type="ECO:0000259" key="3">
    <source>
        <dbReference type="PROSITE" id="PS50110"/>
    </source>
</evidence>
<dbReference type="PANTHER" id="PTHR43156:SF2">
    <property type="entry name" value="STAGE II SPORULATION PROTEIN E"/>
    <property type="match status" value="1"/>
</dbReference>
<dbReference type="GO" id="GO:0016791">
    <property type="term" value="F:phosphatase activity"/>
    <property type="evidence" value="ECO:0007669"/>
    <property type="project" value="TreeGrafter"/>
</dbReference>
<dbReference type="InterPro" id="IPR001789">
    <property type="entry name" value="Sig_transdc_resp-reg_receiver"/>
</dbReference>
<gene>
    <name evidence="4" type="primary">rsbP</name>
    <name evidence="4" type="ORF">TA5114_00381</name>
</gene>
<organism evidence="4 5">
    <name type="scientific">Cognatishimia activa</name>
    <dbReference type="NCBI Taxonomy" id="1715691"/>
    <lineage>
        <taxon>Bacteria</taxon>
        <taxon>Pseudomonadati</taxon>
        <taxon>Pseudomonadota</taxon>
        <taxon>Alphaproteobacteria</taxon>
        <taxon>Rhodobacterales</taxon>
        <taxon>Paracoccaceae</taxon>
        <taxon>Cognatishimia</taxon>
    </lineage>
</organism>
<dbReference type="SUPFAM" id="SSF52172">
    <property type="entry name" value="CheY-like"/>
    <property type="match status" value="1"/>
</dbReference>
<dbReference type="Pfam" id="PF00072">
    <property type="entry name" value="Response_reg"/>
    <property type="match status" value="1"/>
</dbReference>
<evidence type="ECO:0000256" key="1">
    <source>
        <dbReference type="ARBA" id="ARBA00022801"/>
    </source>
</evidence>
<dbReference type="InterPro" id="IPR001932">
    <property type="entry name" value="PPM-type_phosphatase-like_dom"/>
</dbReference>
<dbReference type="Pfam" id="PF07228">
    <property type="entry name" value="SpoIIE"/>
    <property type="match status" value="1"/>
</dbReference>
<reference evidence="5" key="1">
    <citation type="submission" date="2015-09" db="EMBL/GenBank/DDBJ databases">
        <authorList>
            <person name="Rodrigo-Torres Lidia"/>
            <person name="Arahal R.David."/>
        </authorList>
    </citation>
    <scope>NUCLEOTIDE SEQUENCE [LARGE SCALE GENOMIC DNA]</scope>
    <source>
        <strain evidence="5">CECT 5114</strain>
    </source>
</reference>
<dbReference type="EC" id="3.1.3.3" evidence="4"/>
<accession>A0A0P1ILT6</accession>
<dbReference type="SMART" id="SM00331">
    <property type="entry name" value="PP2C_SIG"/>
    <property type="match status" value="1"/>
</dbReference>
<dbReference type="RefSeq" id="WP_058313595.1">
    <property type="nucleotide sequence ID" value="NZ_CYTO01000004.1"/>
</dbReference>
<dbReference type="InterPro" id="IPR036457">
    <property type="entry name" value="PPM-type-like_dom_sf"/>
</dbReference>
<dbReference type="InterPro" id="IPR052016">
    <property type="entry name" value="Bact_Sigma-Reg"/>
</dbReference>
<dbReference type="Gene3D" id="3.60.40.10">
    <property type="entry name" value="PPM-type phosphatase domain"/>
    <property type="match status" value="1"/>
</dbReference>
<dbReference type="InterPro" id="IPR011006">
    <property type="entry name" value="CheY-like_superfamily"/>
</dbReference>
<dbReference type="AlphaFoldDB" id="A0A0P1ILT6"/>
<dbReference type="Gene3D" id="3.40.50.2300">
    <property type="match status" value="1"/>
</dbReference>
<dbReference type="PANTHER" id="PTHR43156">
    <property type="entry name" value="STAGE II SPORULATION PROTEIN E-RELATED"/>
    <property type="match status" value="1"/>
</dbReference>
<feature type="domain" description="Response regulatory" evidence="3">
    <location>
        <begin position="20"/>
        <end position="136"/>
    </location>
</feature>